<evidence type="ECO:0000259" key="15">
    <source>
        <dbReference type="PROSITE" id="PS50944"/>
    </source>
</evidence>
<proteinExistence type="inferred from homology"/>
<dbReference type="GO" id="GO:0046914">
    <property type="term" value="F:transition metal ion binding"/>
    <property type="evidence" value="ECO:0007669"/>
    <property type="project" value="InterPro"/>
</dbReference>
<dbReference type="PANTHER" id="PTHR33238:SF11">
    <property type="entry name" value="TRANSCRIPTIONAL REGULATOR MNTR"/>
    <property type="match status" value="1"/>
</dbReference>
<dbReference type="InterPro" id="IPR036421">
    <property type="entry name" value="Fe_dep_repressor_sf"/>
</dbReference>
<evidence type="ECO:0000256" key="11">
    <source>
        <dbReference type="ARBA" id="ARBA00023211"/>
    </source>
</evidence>
<organism evidence="16 17">
    <name type="scientific">Lichenicola cladoniae</name>
    <dbReference type="NCBI Taxonomy" id="1484109"/>
    <lineage>
        <taxon>Bacteria</taxon>
        <taxon>Pseudomonadati</taxon>
        <taxon>Pseudomonadota</taxon>
        <taxon>Alphaproteobacteria</taxon>
        <taxon>Acetobacterales</taxon>
        <taxon>Acetobacteraceae</taxon>
        <taxon>Lichenicola</taxon>
    </lineage>
</organism>
<keyword evidence="10" id="KW-0804">Transcription</keyword>
<dbReference type="Pfam" id="PF01325">
    <property type="entry name" value="Fe_dep_repress"/>
    <property type="match status" value="1"/>
</dbReference>
<dbReference type="InterPro" id="IPR036390">
    <property type="entry name" value="WH_DNA-bd_sf"/>
</dbReference>
<dbReference type="KEGG" id="lck:HN018_16425"/>
<keyword evidence="5" id="KW-0963">Cytoplasm</keyword>
<comment type="function">
    <text evidence="12">In the presence of manganese, represses expression of mntH and mntS. Up-regulates expression of mntP.</text>
</comment>
<evidence type="ECO:0000256" key="10">
    <source>
        <dbReference type="ARBA" id="ARBA00023163"/>
    </source>
</evidence>
<name>A0A6M8HW12_9PROT</name>
<dbReference type="InterPro" id="IPR022687">
    <property type="entry name" value="HTH_DTXR"/>
</dbReference>
<dbReference type="GO" id="GO:0003677">
    <property type="term" value="F:DNA binding"/>
    <property type="evidence" value="ECO:0007669"/>
    <property type="project" value="UniProtKB-KW"/>
</dbReference>
<evidence type="ECO:0000256" key="5">
    <source>
        <dbReference type="ARBA" id="ARBA00022490"/>
    </source>
</evidence>
<evidence type="ECO:0000256" key="2">
    <source>
        <dbReference type="ARBA" id="ARBA00007871"/>
    </source>
</evidence>
<keyword evidence="11" id="KW-0464">Manganese</keyword>
<dbReference type="SUPFAM" id="SSF47979">
    <property type="entry name" value="Iron-dependent repressor protein, dimerization domain"/>
    <property type="match status" value="1"/>
</dbReference>
<evidence type="ECO:0000256" key="3">
    <source>
        <dbReference type="ARBA" id="ARBA00011738"/>
    </source>
</evidence>
<feature type="compositionally biased region" description="Basic and acidic residues" evidence="14">
    <location>
        <begin position="9"/>
        <end position="26"/>
    </location>
</feature>
<dbReference type="InterPro" id="IPR036388">
    <property type="entry name" value="WH-like_DNA-bd_sf"/>
</dbReference>
<dbReference type="GO" id="GO:0003700">
    <property type="term" value="F:DNA-binding transcription factor activity"/>
    <property type="evidence" value="ECO:0007669"/>
    <property type="project" value="InterPro"/>
</dbReference>
<reference evidence="16 17" key="1">
    <citation type="journal article" date="2014" name="World J. Microbiol. Biotechnol.">
        <title>Biodiversity and physiological characteristics of Antarctic and Arctic lichens-associated bacteria.</title>
        <authorList>
            <person name="Lee Y.M."/>
            <person name="Kim E.H."/>
            <person name="Lee H.K."/>
            <person name="Hong S.G."/>
        </authorList>
    </citation>
    <scope>NUCLEOTIDE SEQUENCE [LARGE SCALE GENOMIC DNA]</scope>
    <source>
        <strain evidence="16 17">PAMC 26569</strain>
    </source>
</reference>
<evidence type="ECO:0000256" key="8">
    <source>
        <dbReference type="ARBA" id="ARBA00023125"/>
    </source>
</evidence>
<dbReference type="SMART" id="SM00529">
    <property type="entry name" value="HTH_DTXR"/>
    <property type="match status" value="1"/>
</dbReference>
<dbReference type="InterPro" id="IPR050536">
    <property type="entry name" value="DtxR_MntR_Metal-Reg"/>
</dbReference>
<keyword evidence="6" id="KW-0678">Repressor</keyword>
<dbReference type="Gene3D" id="1.10.10.10">
    <property type="entry name" value="Winged helix-like DNA-binding domain superfamily/Winged helix DNA-binding domain"/>
    <property type="match status" value="1"/>
</dbReference>
<dbReference type="SUPFAM" id="SSF46785">
    <property type="entry name" value="Winged helix' DNA-binding domain"/>
    <property type="match status" value="1"/>
</dbReference>
<sequence length="161" mass="17433">MTSPRHPALQHDKDGERPVLAEHHDRARTAQTRVLLEDYVELISDLAGEGQAVGPSSLARHLGVSHASVIKSIGRLGREGLATTLPYRGVSLTETGQAMAARVRRRHRVVVALLRAVGVPEAEAEADAEGIEHHVSNATLEAFERFLTASQKPCTRAIDPD</sequence>
<evidence type="ECO:0000256" key="13">
    <source>
        <dbReference type="ARBA" id="ARBA00032593"/>
    </source>
</evidence>
<dbReference type="GO" id="GO:0005737">
    <property type="term" value="C:cytoplasm"/>
    <property type="evidence" value="ECO:0007669"/>
    <property type="project" value="UniProtKB-SubCell"/>
</dbReference>
<keyword evidence="8" id="KW-0238">DNA-binding</keyword>
<dbReference type="Proteomes" id="UP000500767">
    <property type="component" value="Chromosome"/>
</dbReference>
<feature type="domain" description="HTH dtxR-type" evidence="15">
    <location>
        <begin position="33"/>
        <end position="93"/>
    </location>
</feature>
<evidence type="ECO:0000256" key="9">
    <source>
        <dbReference type="ARBA" id="ARBA00023159"/>
    </source>
</evidence>
<dbReference type="PANTHER" id="PTHR33238">
    <property type="entry name" value="IRON (METAL) DEPENDENT REPRESSOR, DTXR FAMILY"/>
    <property type="match status" value="1"/>
</dbReference>
<gene>
    <name evidence="16" type="primary">mntR</name>
    <name evidence="16" type="ORF">HN018_16425</name>
</gene>
<dbReference type="PROSITE" id="PS50944">
    <property type="entry name" value="HTH_DTXR"/>
    <property type="match status" value="1"/>
</dbReference>
<evidence type="ECO:0000313" key="16">
    <source>
        <dbReference type="EMBL" id="QKE92723.1"/>
    </source>
</evidence>
<evidence type="ECO:0000256" key="6">
    <source>
        <dbReference type="ARBA" id="ARBA00022491"/>
    </source>
</evidence>
<protein>
    <recommendedName>
        <fullName evidence="4">Transcriptional regulator MntR</fullName>
    </recommendedName>
    <alternativeName>
        <fullName evidence="13">Manganese transport regulator</fullName>
    </alternativeName>
</protein>
<dbReference type="InterPro" id="IPR022689">
    <property type="entry name" value="Iron_dep_repressor"/>
</dbReference>
<keyword evidence="9" id="KW-0010">Activator</keyword>
<feature type="region of interest" description="Disordered" evidence="14">
    <location>
        <begin position="1"/>
        <end position="26"/>
    </location>
</feature>
<evidence type="ECO:0000313" key="17">
    <source>
        <dbReference type="Proteomes" id="UP000500767"/>
    </source>
</evidence>
<evidence type="ECO:0000256" key="12">
    <source>
        <dbReference type="ARBA" id="ARBA00025185"/>
    </source>
</evidence>
<dbReference type="EMBL" id="CP053708">
    <property type="protein sequence ID" value="QKE92723.1"/>
    <property type="molecule type" value="Genomic_DNA"/>
</dbReference>
<dbReference type="AlphaFoldDB" id="A0A6M8HW12"/>
<evidence type="ECO:0000256" key="1">
    <source>
        <dbReference type="ARBA" id="ARBA00004496"/>
    </source>
</evidence>
<keyword evidence="7" id="KW-0805">Transcription regulation</keyword>
<comment type="subcellular location">
    <subcellularLocation>
        <location evidence="1">Cytoplasm</location>
    </subcellularLocation>
</comment>
<evidence type="ECO:0000256" key="7">
    <source>
        <dbReference type="ARBA" id="ARBA00023015"/>
    </source>
</evidence>
<comment type="subunit">
    <text evidence="3">Homodimer.</text>
</comment>
<comment type="similarity">
    <text evidence="2">Belongs to the DtxR/MntR family.</text>
</comment>
<keyword evidence="17" id="KW-1185">Reference proteome</keyword>
<dbReference type="Gene3D" id="1.10.60.10">
    <property type="entry name" value="Iron dependent repressor, metal binding and dimerisation domain"/>
    <property type="match status" value="1"/>
</dbReference>
<dbReference type="NCBIfam" id="NF008273">
    <property type="entry name" value="PRK11050.1"/>
    <property type="match status" value="1"/>
</dbReference>
<dbReference type="InterPro" id="IPR001367">
    <property type="entry name" value="Fe_dep_repressor"/>
</dbReference>
<dbReference type="Pfam" id="PF02742">
    <property type="entry name" value="Fe_dep_repr_C"/>
    <property type="match status" value="1"/>
</dbReference>
<evidence type="ECO:0000256" key="4">
    <source>
        <dbReference type="ARBA" id="ARBA00022386"/>
    </source>
</evidence>
<dbReference type="GO" id="GO:0046983">
    <property type="term" value="F:protein dimerization activity"/>
    <property type="evidence" value="ECO:0007669"/>
    <property type="project" value="InterPro"/>
</dbReference>
<evidence type="ECO:0000256" key="14">
    <source>
        <dbReference type="SAM" id="MobiDB-lite"/>
    </source>
</evidence>
<accession>A0A6M8HW12</accession>